<dbReference type="InterPro" id="IPR037272">
    <property type="entry name" value="SNS_sf"/>
</dbReference>
<reference evidence="2 3" key="1">
    <citation type="submission" date="2022-03" db="EMBL/GenBank/DDBJ databases">
        <authorList>
            <person name="Jo J.-H."/>
            <person name="Im W.-T."/>
        </authorList>
    </citation>
    <scope>NUCLEOTIDE SEQUENCE [LARGE SCALE GENOMIC DNA]</scope>
    <source>
        <strain evidence="2 3">MA9</strain>
    </source>
</reference>
<dbReference type="RefSeq" id="WP_241370205.1">
    <property type="nucleotide sequence ID" value="NZ_JAKZFC010000005.1"/>
</dbReference>
<evidence type="ECO:0000256" key="1">
    <source>
        <dbReference type="SAM" id="Phobius"/>
    </source>
</evidence>
<proteinExistence type="predicted"/>
<keyword evidence="1" id="KW-0812">Transmembrane</keyword>
<name>A0ABS9UFA3_9BACL</name>
<feature type="transmembrane region" description="Helical" evidence="1">
    <location>
        <begin position="34"/>
        <end position="57"/>
    </location>
</feature>
<protein>
    <submittedName>
        <fullName evidence="2">Uncharacterized protein</fullName>
    </submittedName>
</protein>
<evidence type="ECO:0000313" key="3">
    <source>
        <dbReference type="Proteomes" id="UP001316087"/>
    </source>
</evidence>
<keyword evidence="1" id="KW-1133">Transmembrane helix</keyword>
<dbReference type="EMBL" id="JAKZFC010000005">
    <property type="protein sequence ID" value="MCH7323045.1"/>
    <property type="molecule type" value="Genomic_DNA"/>
</dbReference>
<dbReference type="SUPFAM" id="SSF161070">
    <property type="entry name" value="SNF-like"/>
    <property type="match status" value="1"/>
</dbReference>
<keyword evidence="1" id="KW-0472">Membrane</keyword>
<comment type="caution">
    <text evidence="2">The sequence shown here is derived from an EMBL/GenBank/DDBJ whole genome shotgun (WGS) entry which is preliminary data.</text>
</comment>
<accession>A0ABS9UFA3</accession>
<gene>
    <name evidence="2" type="ORF">LZ480_14295</name>
</gene>
<evidence type="ECO:0000313" key="2">
    <source>
        <dbReference type="EMBL" id="MCH7323045.1"/>
    </source>
</evidence>
<organism evidence="2 3">
    <name type="scientific">Solibacillus palustris</name>
    <dbReference type="NCBI Taxonomy" id="2908203"/>
    <lineage>
        <taxon>Bacteria</taxon>
        <taxon>Bacillati</taxon>
        <taxon>Bacillota</taxon>
        <taxon>Bacilli</taxon>
        <taxon>Bacillales</taxon>
        <taxon>Caryophanaceae</taxon>
        <taxon>Solibacillus</taxon>
    </lineage>
</organism>
<dbReference type="Proteomes" id="UP001316087">
    <property type="component" value="Unassembled WGS sequence"/>
</dbReference>
<keyword evidence="3" id="KW-1185">Reference proteome</keyword>
<sequence length="58" mass="6664">MPIGALLTSIFAGYHCSKKISREEMQTLPVVYNIWYFIVCYLAPLCIIAIFVNKVFFS</sequence>